<feature type="transmembrane region" description="Helical" evidence="5">
    <location>
        <begin position="297"/>
        <end position="315"/>
    </location>
</feature>
<dbReference type="InterPro" id="IPR020846">
    <property type="entry name" value="MFS_dom"/>
</dbReference>
<reference evidence="7 8" key="1">
    <citation type="submission" date="2015-10" db="EMBL/GenBank/DDBJ databases">
        <title>Genome sequencing and analysis of members of genus Stenotrophomonas.</title>
        <authorList>
            <person name="Patil P.P."/>
            <person name="Midha S."/>
            <person name="Patil P.B."/>
        </authorList>
    </citation>
    <scope>NUCLEOTIDE SEQUENCE [LARGE SCALE GENOMIC DNA]</scope>
    <source>
        <strain evidence="7 8">JCM 16536</strain>
    </source>
</reference>
<dbReference type="GO" id="GO:0022857">
    <property type="term" value="F:transmembrane transporter activity"/>
    <property type="evidence" value="ECO:0007669"/>
    <property type="project" value="InterPro"/>
</dbReference>
<dbReference type="AlphaFoldDB" id="A0A0R0ADW0"/>
<feature type="transmembrane region" description="Helical" evidence="5">
    <location>
        <begin position="12"/>
        <end position="32"/>
    </location>
</feature>
<evidence type="ECO:0000256" key="4">
    <source>
        <dbReference type="ARBA" id="ARBA00023136"/>
    </source>
</evidence>
<dbReference type="Pfam" id="PF07690">
    <property type="entry name" value="MFS_1"/>
    <property type="match status" value="1"/>
</dbReference>
<dbReference type="Proteomes" id="UP000051802">
    <property type="component" value="Unassembled WGS sequence"/>
</dbReference>
<dbReference type="OrthoDB" id="9810941at2"/>
<feature type="transmembrane region" description="Helical" evidence="5">
    <location>
        <begin position="139"/>
        <end position="158"/>
    </location>
</feature>
<evidence type="ECO:0000313" key="8">
    <source>
        <dbReference type="Proteomes" id="UP000051802"/>
    </source>
</evidence>
<dbReference type="RefSeq" id="WP_057646600.1">
    <property type="nucleotide sequence ID" value="NZ_LLXU01000077.1"/>
</dbReference>
<feature type="transmembrane region" description="Helical" evidence="5">
    <location>
        <begin position="44"/>
        <end position="69"/>
    </location>
</feature>
<keyword evidence="3 5" id="KW-1133">Transmembrane helix</keyword>
<evidence type="ECO:0000256" key="1">
    <source>
        <dbReference type="ARBA" id="ARBA00004141"/>
    </source>
</evidence>
<feature type="transmembrane region" description="Helical" evidence="5">
    <location>
        <begin position="99"/>
        <end position="118"/>
    </location>
</feature>
<dbReference type="InterPro" id="IPR011701">
    <property type="entry name" value="MFS"/>
</dbReference>
<feature type="transmembrane region" description="Helical" evidence="5">
    <location>
        <begin position="269"/>
        <end position="291"/>
    </location>
</feature>
<feature type="transmembrane region" description="Helical" evidence="5">
    <location>
        <begin position="196"/>
        <end position="216"/>
    </location>
</feature>
<keyword evidence="2 5" id="KW-0812">Transmembrane</keyword>
<dbReference type="InterPro" id="IPR036259">
    <property type="entry name" value="MFS_trans_sf"/>
</dbReference>
<name>A0A0R0ADW0_9GAMM</name>
<proteinExistence type="predicted"/>
<evidence type="ECO:0000256" key="3">
    <source>
        <dbReference type="ARBA" id="ARBA00022989"/>
    </source>
</evidence>
<gene>
    <name evidence="7" type="ORF">ARC20_10275</name>
</gene>
<keyword evidence="8" id="KW-1185">Reference proteome</keyword>
<dbReference type="STRING" id="676599.ARC20_10275"/>
<feature type="transmembrane region" description="Helical" evidence="5">
    <location>
        <begin position="164"/>
        <end position="184"/>
    </location>
</feature>
<feature type="transmembrane region" description="Helical" evidence="5">
    <location>
        <begin position="354"/>
        <end position="375"/>
    </location>
</feature>
<feature type="transmembrane region" description="Helical" evidence="5">
    <location>
        <begin position="327"/>
        <end position="348"/>
    </location>
</feature>
<dbReference type="PANTHER" id="PTHR23514:SF13">
    <property type="entry name" value="INNER MEMBRANE PROTEIN YBJJ"/>
    <property type="match status" value="1"/>
</dbReference>
<dbReference type="SUPFAM" id="SSF103473">
    <property type="entry name" value="MFS general substrate transporter"/>
    <property type="match status" value="1"/>
</dbReference>
<feature type="transmembrane region" description="Helical" evidence="5">
    <location>
        <begin position="236"/>
        <end position="257"/>
    </location>
</feature>
<dbReference type="GO" id="GO:0016020">
    <property type="term" value="C:membrane"/>
    <property type="evidence" value="ECO:0007669"/>
    <property type="project" value="UniProtKB-SubCell"/>
</dbReference>
<feature type="domain" description="Major facilitator superfamily (MFS) profile" evidence="6">
    <location>
        <begin position="203"/>
        <end position="377"/>
    </location>
</feature>
<comment type="subcellular location">
    <subcellularLocation>
        <location evidence="1">Membrane</location>
        <topology evidence="1">Multi-pass membrane protein</topology>
    </subcellularLocation>
</comment>
<evidence type="ECO:0000313" key="7">
    <source>
        <dbReference type="EMBL" id="KRG43163.1"/>
    </source>
</evidence>
<evidence type="ECO:0000256" key="2">
    <source>
        <dbReference type="ARBA" id="ARBA00022692"/>
    </source>
</evidence>
<keyword evidence="4 5" id="KW-0472">Membrane</keyword>
<sequence length="377" mass="38703">MSGISTPRAEQHATRAAFFMPGFAVSVWAPIVPFAKSRAGLDEAMLGLVLLCLGAGSLLAMPAAGALAARQGCRKVMLASLAVMCATLPLLALAGSPLWLGAVLFVFGAGVGAMDCAMNLQAVAVERAAGRAMMSGFHAFYSIGGFCGAAVMTALLAVAVPPLWAAGGAVVALCGLAVFSVPHWHRERIDHEGPLLAWPHGFVLFLGVLAFVVFLAEGSMLDWSAVFLSEVRGVEPSRAGAGYVVFALSMTLARLLGDGVVQRLGRQRAVLAGGLLASVGFALVTLVPAWWLSLCGYALVGIGCANIVPVLFSLAGNQRAMPETIAVPAMSTLGYAGVLAGPALIGFLAHASSLVFAFLCVAVALLGVAASSRWLRV</sequence>
<dbReference type="PANTHER" id="PTHR23514">
    <property type="entry name" value="BYPASS OF STOP CODON PROTEIN 6"/>
    <property type="match status" value="1"/>
</dbReference>
<accession>A0A0R0ADW0</accession>
<organism evidence="7 8">
    <name type="scientific">Stenotrophomonas panacihumi</name>
    <dbReference type="NCBI Taxonomy" id="676599"/>
    <lineage>
        <taxon>Bacteria</taxon>
        <taxon>Pseudomonadati</taxon>
        <taxon>Pseudomonadota</taxon>
        <taxon>Gammaproteobacteria</taxon>
        <taxon>Lysobacterales</taxon>
        <taxon>Lysobacteraceae</taxon>
        <taxon>Stenotrophomonas</taxon>
    </lineage>
</organism>
<comment type="caution">
    <text evidence="7">The sequence shown here is derived from an EMBL/GenBank/DDBJ whole genome shotgun (WGS) entry which is preliminary data.</text>
</comment>
<dbReference type="PROSITE" id="PS50850">
    <property type="entry name" value="MFS"/>
    <property type="match status" value="1"/>
</dbReference>
<dbReference type="InterPro" id="IPR051788">
    <property type="entry name" value="MFS_Transporter"/>
</dbReference>
<protein>
    <submittedName>
        <fullName evidence="7">MFS transporter</fullName>
    </submittedName>
</protein>
<feature type="transmembrane region" description="Helical" evidence="5">
    <location>
        <begin position="76"/>
        <end position="93"/>
    </location>
</feature>
<evidence type="ECO:0000259" key="6">
    <source>
        <dbReference type="PROSITE" id="PS50850"/>
    </source>
</evidence>
<dbReference type="EMBL" id="LLXU01000077">
    <property type="protein sequence ID" value="KRG43163.1"/>
    <property type="molecule type" value="Genomic_DNA"/>
</dbReference>
<dbReference type="CDD" id="cd17393">
    <property type="entry name" value="MFS_MosC_like"/>
    <property type="match status" value="1"/>
</dbReference>
<evidence type="ECO:0000256" key="5">
    <source>
        <dbReference type="SAM" id="Phobius"/>
    </source>
</evidence>
<dbReference type="Gene3D" id="1.20.1250.20">
    <property type="entry name" value="MFS general substrate transporter like domains"/>
    <property type="match status" value="2"/>
</dbReference>